<protein>
    <recommendedName>
        <fullName evidence="8">Carboxylesterase type B domain-containing protein</fullName>
    </recommendedName>
</protein>
<evidence type="ECO:0000256" key="7">
    <source>
        <dbReference type="SAM" id="SignalP"/>
    </source>
</evidence>
<keyword evidence="6" id="KW-1133">Transmembrane helix</keyword>
<evidence type="ECO:0000256" key="2">
    <source>
        <dbReference type="ARBA" id="ARBA00022487"/>
    </source>
</evidence>
<keyword evidence="3" id="KW-0378">Hydrolase</keyword>
<dbReference type="InterPro" id="IPR029058">
    <property type="entry name" value="AB_hydrolase_fold"/>
</dbReference>
<dbReference type="AlphaFoldDB" id="A0A2A4IWB0"/>
<feature type="compositionally biased region" description="Low complexity" evidence="5">
    <location>
        <begin position="162"/>
        <end position="184"/>
    </location>
</feature>
<keyword evidence="2" id="KW-0719">Serine esterase</keyword>
<comment type="similarity">
    <text evidence="1">Belongs to the type-B carboxylesterase/lipase family.</text>
</comment>
<dbReference type="STRING" id="7102.A0A2A4IWB0"/>
<dbReference type="PANTHER" id="PTHR43142:SF1">
    <property type="entry name" value="CARBOXYLIC ESTER HYDROLASE"/>
    <property type="match status" value="1"/>
</dbReference>
<dbReference type="Gene3D" id="3.40.50.1820">
    <property type="entry name" value="alpha/beta hydrolase"/>
    <property type="match status" value="1"/>
</dbReference>
<evidence type="ECO:0000256" key="4">
    <source>
        <dbReference type="ARBA" id="ARBA00023180"/>
    </source>
</evidence>
<dbReference type="PANTHER" id="PTHR43142">
    <property type="entry name" value="CARBOXYLIC ESTER HYDROLASE"/>
    <property type="match status" value="1"/>
</dbReference>
<feature type="region of interest" description="Disordered" evidence="5">
    <location>
        <begin position="55"/>
        <end position="217"/>
    </location>
</feature>
<keyword evidence="6" id="KW-0472">Membrane</keyword>
<evidence type="ECO:0000313" key="9">
    <source>
        <dbReference type="EMBL" id="PCG63959.1"/>
    </source>
</evidence>
<dbReference type="GO" id="GO:0052689">
    <property type="term" value="F:carboxylic ester hydrolase activity"/>
    <property type="evidence" value="ECO:0007669"/>
    <property type="project" value="UniProtKB-KW"/>
</dbReference>
<feature type="domain" description="Carboxylesterase type B" evidence="8">
    <location>
        <begin position="208"/>
        <end position="691"/>
    </location>
</feature>
<feature type="signal peptide" evidence="7">
    <location>
        <begin position="1"/>
        <end position="19"/>
    </location>
</feature>
<feature type="compositionally biased region" description="Low complexity" evidence="5">
    <location>
        <begin position="110"/>
        <end position="141"/>
    </location>
</feature>
<evidence type="ECO:0000256" key="6">
    <source>
        <dbReference type="SAM" id="Phobius"/>
    </source>
</evidence>
<feature type="chain" id="PRO_5013285976" description="Carboxylesterase type B domain-containing protein" evidence="7">
    <location>
        <begin position="20"/>
        <end position="734"/>
    </location>
</feature>
<reference evidence="9" key="1">
    <citation type="submission" date="2017-09" db="EMBL/GenBank/DDBJ databases">
        <title>Contemporary evolution of a Lepidopteran species, Heliothis virescens, in response to modern agricultural practices.</title>
        <authorList>
            <person name="Fritz M.L."/>
            <person name="Deyonke A.M."/>
            <person name="Papanicolaou A."/>
            <person name="Micinski S."/>
            <person name="Westbrook J."/>
            <person name="Gould F."/>
        </authorList>
    </citation>
    <scope>NUCLEOTIDE SEQUENCE [LARGE SCALE GENOMIC DNA]</scope>
    <source>
        <strain evidence="9">HvINT-</strain>
        <tissue evidence="9">Whole body</tissue>
    </source>
</reference>
<sequence>MWWQTTIWIGAALVVTTSALHLTIEQDLLSHHTSTSSPGTQQTTRQDGVHVVSENEQHINSGETNLKASNENPSLNLPNGNKGSRSNENGGSAAIPVILNDSGGDGDDNTGGNSNVNDGNGSDDNASGNGNENDGNDSENQGNGGNDNGGDGNESDNDNPGENDGNNNGNDSGNNQGASDGNDNGSDDEGDVGDDNPENDDTENKYDVETTSGVVRGHPWRENEKIISYIDIKYGSINTPLQAPVLADSSETIHDKKDHNKRCPQLQGDQYVGDIDCLTLSIFKPSDASSASVLVHIHEGNFINGSGNPEIYGPEYLVSKGIILVLPNYRLGPLGFLCLQNETAPGNAALKDLSLALGWIKENIAKFGGNHENIAVSGDGTAGALAGYLALSPMSKNDISKVITESGSVLSYWAIDRNPINSATNLVRRISGFQTWQNVGAEQLVRAAKDVDLRPCLERNIDNSSHFMEFTPSTMIRNQEIKIAFMIGSAQYAGVHELFSHTRESIHEFNLDASLMLPNDLHFKTSEERTSAGNRVRAAYFGDTVICRCDVADLALYFTDAAYLGPGIRTARPLVDSGATVYLYEFSFVGSLNRELVAVQRQVEGAVRGDIIGYLFTQDGNVLREDSKESRMINILTELWTTFLKTGTPSAGNIEWKKLDKDVEPGEEHWLSIETEPTLKKGMHVERLSVWTDIYDAHFIEKSRAPGTSASVYTLIVLQIVVFIGFFKNARHFF</sequence>
<evidence type="ECO:0000256" key="1">
    <source>
        <dbReference type="ARBA" id="ARBA00005964"/>
    </source>
</evidence>
<feature type="compositionally biased region" description="Polar residues" evidence="5">
    <location>
        <begin position="58"/>
        <end position="90"/>
    </location>
</feature>
<proteinExistence type="inferred from homology"/>
<keyword evidence="4" id="KW-0325">Glycoprotein</keyword>
<feature type="compositionally biased region" description="Gly residues" evidence="5">
    <location>
        <begin position="142"/>
        <end position="152"/>
    </location>
</feature>
<dbReference type="SUPFAM" id="SSF53474">
    <property type="entry name" value="alpha/beta-Hydrolases"/>
    <property type="match status" value="1"/>
</dbReference>
<dbReference type="Pfam" id="PF00135">
    <property type="entry name" value="COesterase"/>
    <property type="match status" value="1"/>
</dbReference>
<keyword evidence="6" id="KW-0812">Transmembrane</keyword>
<dbReference type="EMBL" id="NWSH01005777">
    <property type="protein sequence ID" value="PCG63959.1"/>
    <property type="molecule type" value="Genomic_DNA"/>
</dbReference>
<accession>A0A2A4IWB0</accession>
<name>A0A2A4IWB0_HELVI</name>
<feature type="compositionally biased region" description="Acidic residues" evidence="5">
    <location>
        <begin position="185"/>
        <end position="201"/>
    </location>
</feature>
<gene>
    <name evidence="9" type="ORF">B5V51_11474</name>
</gene>
<keyword evidence="7" id="KW-0732">Signal</keyword>
<comment type="caution">
    <text evidence="9">The sequence shown here is derived from an EMBL/GenBank/DDBJ whole genome shotgun (WGS) entry which is preliminary data.</text>
</comment>
<evidence type="ECO:0000256" key="5">
    <source>
        <dbReference type="SAM" id="MobiDB-lite"/>
    </source>
</evidence>
<dbReference type="InterPro" id="IPR002018">
    <property type="entry name" value="CarbesteraseB"/>
</dbReference>
<evidence type="ECO:0000256" key="3">
    <source>
        <dbReference type="ARBA" id="ARBA00022801"/>
    </source>
</evidence>
<feature type="transmembrane region" description="Helical" evidence="6">
    <location>
        <begin position="710"/>
        <end position="727"/>
    </location>
</feature>
<organism evidence="9">
    <name type="scientific">Heliothis virescens</name>
    <name type="common">Tobacco budworm moth</name>
    <dbReference type="NCBI Taxonomy" id="7102"/>
    <lineage>
        <taxon>Eukaryota</taxon>
        <taxon>Metazoa</taxon>
        <taxon>Ecdysozoa</taxon>
        <taxon>Arthropoda</taxon>
        <taxon>Hexapoda</taxon>
        <taxon>Insecta</taxon>
        <taxon>Pterygota</taxon>
        <taxon>Neoptera</taxon>
        <taxon>Endopterygota</taxon>
        <taxon>Lepidoptera</taxon>
        <taxon>Glossata</taxon>
        <taxon>Ditrysia</taxon>
        <taxon>Noctuoidea</taxon>
        <taxon>Noctuidae</taxon>
        <taxon>Heliothinae</taxon>
        <taxon>Heliothis</taxon>
    </lineage>
</organism>
<evidence type="ECO:0000259" key="8">
    <source>
        <dbReference type="Pfam" id="PF00135"/>
    </source>
</evidence>